<sequence>MGSDLDIRGFSTLNERKVFFLEAFKNKAPTLKRKIEGITFATGCASGAGLWGLEFGSNGRVIARHVCLRVWLKSRTARRQTGRAANGGVGEPAHTETGIPEGIPTTAAHGRCNGLDKKRPPDGGCPPYVFQVAKPGRVFIYDIARIRCVVEKRQEAQCKELGAFFDGTQKGARRMSKGVEGKKRSLR</sequence>
<keyword evidence="3" id="KW-1185">Reference proteome</keyword>
<evidence type="ECO:0000313" key="2">
    <source>
        <dbReference type="EMBL" id="MCS0583398.1"/>
    </source>
</evidence>
<comment type="caution">
    <text evidence="2">The sequence shown here is derived from an EMBL/GenBank/DDBJ whole genome shotgun (WGS) entry which is preliminary data.</text>
</comment>
<name>A0ABT1ZTY9_9BURK</name>
<evidence type="ECO:0000256" key="1">
    <source>
        <dbReference type="SAM" id="MobiDB-lite"/>
    </source>
</evidence>
<gene>
    <name evidence="2" type="ORF">NX784_17545</name>
</gene>
<accession>A0ABT1ZTY9</accession>
<dbReference type="Proteomes" id="UP001204151">
    <property type="component" value="Unassembled WGS sequence"/>
</dbReference>
<dbReference type="RefSeq" id="WP_258817986.1">
    <property type="nucleotide sequence ID" value="NZ_JANUGW010000013.1"/>
</dbReference>
<evidence type="ECO:0000313" key="3">
    <source>
        <dbReference type="Proteomes" id="UP001204151"/>
    </source>
</evidence>
<feature type="region of interest" description="Disordered" evidence="1">
    <location>
        <begin position="81"/>
        <end position="118"/>
    </location>
</feature>
<dbReference type="EMBL" id="JANUGW010000013">
    <property type="protein sequence ID" value="MCS0583398.1"/>
    <property type="molecule type" value="Genomic_DNA"/>
</dbReference>
<protein>
    <submittedName>
        <fullName evidence="2">Uncharacterized protein</fullName>
    </submittedName>
</protein>
<proteinExistence type="predicted"/>
<reference evidence="2 3" key="1">
    <citation type="submission" date="2022-08" db="EMBL/GenBank/DDBJ databases">
        <title>Reclassification of Massilia species as members of the genera Telluria, Duganella, Pseudoduganella, Mokoshia gen. nov. and Zemynaea gen. nov. using orthogonal and non-orthogonal genome-based approaches.</title>
        <authorList>
            <person name="Bowman J.P."/>
        </authorList>
    </citation>
    <scope>NUCLEOTIDE SEQUENCE [LARGE SCALE GENOMIC DNA]</scope>
    <source>
        <strain evidence="2 3">JCM 31316</strain>
    </source>
</reference>
<organism evidence="2 3">
    <name type="scientific">Massilia pinisoli</name>
    <dbReference type="NCBI Taxonomy" id="1772194"/>
    <lineage>
        <taxon>Bacteria</taxon>
        <taxon>Pseudomonadati</taxon>
        <taxon>Pseudomonadota</taxon>
        <taxon>Betaproteobacteria</taxon>
        <taxon>Burkholderiales</taxon>
        <taxon>Oxalobacteraceae</taxon>
        <taxon>Telluria group</taxon>
        <taxon>Massilia</taxon>
    </lineage>
</organism>